<dbReference type="PANTHER" id="PTHR35796">
    <property type="entry name" value="HYPOTHETICAL CYTOSOLIC PROTEIN"/>
    <property type="match status" value="1"/>
</dbReference>
<evidence type="ECO:0000313" key="3">
    <source>
        <dbReference type="Proteomes" id="UP000794436"/>
    </source>
</evidence>
<name>A0A8K1C7X3_PYTOL</name>
<accession>A0A8K1C7X3</accession>
<sequence length="201" mass="23051">MFKGLTKDLTGTADICNTVTDFRKLDVNSFLLPGEQVMFAFQSAKEEWVFTNEALISVYGENATTTRKLVERFEFRDLILSRIKFETTGRADRDCEIKFHIGSSECSIDIARKEEQIVKKYYKALIALSREQERRRRRLAFATRGVDHSADALYLQGLNFNAQSSADPLSAQAGKMLDWLQTDFDTVNPRCYREVIAQALR</sequence>
<dbReference type="InterPro" id="IPR037063">
    <property type="entry name" value="PHb_sf"/>
</dbReference>
<comment type="caution">
    <text evidence="2">The sequence shown here is derived from an EMBL/GenBank/DDBJ whole genome shotgun (WGS) entry which is preliminary data.</text>
</comment>
<proteinExistence type="predicted"/>
<dbReference type="OrthoDB" id="2096634at2759"/>
<evidence type="ECO:0000313" key="2">
    <source>
        <dbReference type="EMBL" id="TMW58311.1"/>
    </source>
</evidence>
<dbReference type="AlphaFoldDB" id="A0A8K1C7X3"/>
<dbReference type="Gene3D" id="2.30.29.50">
    <property type="entry name" value="Bacterial Pleckstrin homology domain"/>
    <property type="match status" value="1"/>
</dbReference>
<protein>
    <recommendedName>
        <fullName evidence="1">Bacterial Pleckstrin homology domain-containing protein</fullName>
    </recommendedName>
</protein>
<dbReference type="EMBL" id="SPLM01000112">
    <property type="protein sequence ID" value="TMW58311.1"/>
    <property type="molecule type" value="Genomic_DNA"/>
</dbReference>
<keyword evidence="3" id="KW-1185">Reference proteome</keyword>
<dbReference type="Pfam" id="PF08000">
    <property type="entry name" value="bPH_1"/>
    <property type="match status" value="1"/>
</dbReference>
<feature type="domain" description="Bacterial Pleckstrin homology" evidence="1">
    <location>
        <begin position="25"/>
        <end position="127"/>
    </location>
</feature>
<gene>
    <name evidence="2" type="ORF">Poli38472_011899</name>
</gene>
<reference evidence="2" key="1">
    <citation type="submission" date="2019-03" db="EMBL/GenBank/DDBJ databases">
        <title>Long read genome sequence of the mycoparasitic Pythium oligandrum ATCC 38472 isolated from sugarbeet rhizosphere.</title>
        <authorList>
            <person name="Gaulin E."/>
        </authorList>
    </citation>
    <scope>NUCLEOTIDE SEQUENCE</scope>
    <source>
        <strain evidence="2">ATCC 38472_TT</strain>
    </source>
</reference>
<dbReference type="Proteomes" id="UP000794436">
    <property type="component" value="Unassembled WGS sequence"/>
</dbReference>
<dbReference type="SUPFAM" id="SSF50729">
    <property type="entry name" value="PH domain-like"/>
    <property type="match status" value="1"/>
</dbReference>
<evidence type="ECO:0000259" key="1">
    <source>
        <dbReference type="Pfam" id="PF08000"/>
    </source>
</evidence>
<dbReference type="PANTHER" id="PTHR35796:SF3">
    <property type="entry name" value="BHLH DOMAIN-CONTAINING PROTEIN"/>
    <property type="match status" value="1"/>
</dbReference>
<dbReference type="InterPro" id="IPR012544">
    <property type="entry name" value="PHb"/>
</dbReference>
<organism evidence="2 3">
    <name type="scientific">Pythium oligandrum</name>
    <name type="common">Mycoparasitic fungus</name>
    <dbReference type="NCBI Taxonomy" id="41045"/>
    <lineage>
        <taxon>Eukaryota</taxon>
        <taxon>Sar</taxon>
        <taxon>Stramenopiles</taxon>
        <taxon>Oomycota</taxon>
        <taxon>Peronosporomycetes</taxon>
        <taxon>Pythiales</taxon>
        <taxon>Pythiaceae</taxon>
        <taxon>Pythium</taxon>
    </lineage>
</organism>